<evidence type="ECO:0000313" key="1">
    <source>
        <dbReference type="EMBL" id="GIG34156.1"/>
    </source>
</evidence>
<dbReference type="InterPro" id="IPR054206">
    <property type="entry name" value="DUF6912"/>
</dbReference>
<evidence type="ECO:0000313" key="4">
    <source>
        <dbReference type="Proteomes" id="UP000618382"/>
    </source>
</evidence>
<dbReference type="Proteomes" id="UP000577956">
    <property type="component" value="Unassembled WGS sequence"/>
</dbReference>
<comment type="caution">
    <text evidence="2">The sequence shown here is derived from an EMBL/GenBank/DDBJ whole genome shotgun (WGS) entry which is preliminary data.</text>
</comment>
<dbReference type="EMBL" id="BONN01000013">
    <property type="protein sequence ID" value="GIG34156.1"/>
    <property type="molecule type" value="Genomic_DNA"/>
</dbReference>
<reference evidence="1 4" key="2">
    <citation type="submission" date="2021-01" db="EMBL/GenBank/DDBJ databases">
        <title>Whole genome shotgun sequence of Cellulomonas oligotrophica NBRC 109435.</title>
        <authorList>
            <person name="Komaki H."/>
            <person name="Tamura T."/>
        </authorList>
    </citation>
    <scope>NUCLEOTIDE SEQUENCE [LARGE SCALE GENOMIC DNA]</scope>
    <source>
        <strain evidence="1 4">NBRC 109435</strain>
    </source>
</reference>
<dbReference type="EMBL" id="JACCBK010000001">
    <property type="protein sequence ID" value="NYD85181.1"/>
    <property type="molecule type" value="Genomic_DNA"/>
</dbReference>
<keyword evidence="4" id="KW-1185">Reference proteome</keyword>
<proteinExistence type="predicted"/>
<evidence type="ECO:0000313" key="3">
    <source>
        <dbReference type="Proteomes" id="UP000577956"/>
    </source>
</evidence>
<sequence length="152" mass="15945">MRVYLSTTLDELQTTPPRLAGPRAAHAVTAPLRALWPDEDEEGWEYAAQASAADDSLVLLAGRPGAPRLRLVVAADVPESCVQTPAEPSVPSAVTVTCDVDLRAMAAVHVDDVGAAADVAAAAEGDEAAIGRLDEHDLLWYDLAELAEIPVP</sequence>
<gene>
    <name evidence="2" type="ORF">BKA21_000730</name>
    <name evidence="1" type="ORF">Col01nite_33150</name>
</gene>
<organism evidence="2 3">
    <name type="scientific">Cellulomonas oligotrophica</name>
    <dbReference type="NCBI Taxonomy" id="931536"/>
    <lineage>
        <taxon>Bacteria</taxon>
        <taxon>Bacillati</taxon>
        <taxon>Actinomycetota</taxon>
        <taxon>Actinomycetes</taxon>
        <taxon>Micrococcales</taxon>
        <taxon>Cellulomonadaceae</taxon>
        <taxon>Cellulomonas</taxon>
    </lineage>
</organism>
<protein>
    <submittedName>
        <fullName evidence="2">Uncharacterized protein</fullName>
    </submittedName>
</protein>
<reference evidence="2 3" key="1">
    <citation type="submission" date="2020-07" db="EMBL/GenBank/DDBJ databases">
        <title>Sequencing the genomes of 1000 actinobacteria strains.</title>
        <authorList>
            <person name="Klenk H.-P."/>
        </authorList>
    </citation>
    <scope>NUCLEOTIDE SEQUENCE [LARGE SCALE GENOMIC DNA]</scope>
    <source>
        <strain evidence="2 3">DSM 24482</strain>
    </source>
</reference>
<dbReference type="Pfam" id="PF21853">
    <property type="entry name" value="DUF6912"/>
    <property type="match status" value="1"/>
</dbReference>
<dbReference type="RefSeq" id="WP_140458586.1">
    <property type="nucleotide sequence ID" value="NZ_BAABFI010000019.1"/>
</dbReference>
<accession>A0A7Y9FD59</accession>
<dbReference type="AlphaFoldDB" id="A0A7Y9FD59"/>
<evidence type="ECO:0000313" key="2">
    <source>
        <dbReference type="EMBL" id="NYD85181.1"/>
    </source>
</evidence>
<dbReference type="Proteomes" id="UP000618382">
    <property type="component" value="Unassembled WGS sequence"/>
</dbReference>
<name>A0A7Y9FD59_9CELL</name>